<dbReference type="Proteomes" id="UP001148838">
    <property type="component" value="Unassembled WGS sequence"/>
</dbReference>
<feature type="domain" description="PiggyBac transposable element-derived protein" evidence="5">
    <location>
        <begin position="1"/>
        <end position="152"/>
    </location>
</feature>
<comment type="caution">
    <text evidence="6">The sequence shown here is derived from an EMBL/GenBank/DDBJ whole genome shotgun (WGS) entry which is preliminary data.</text>
</comment>
<proteinExistence type="predicted"/>
<reference evidence="6 7" key="1">
    <citation type="journal article" date="2022" name="Allergy">
        <title>Genome assembly and annotation of Periplaneta americana reveal a comprehensive cockroach allergen profile.</title>
        <authorList>
            <person name="Wang L."/>
            <person name="Xiong Q."/>
            <person name="Saelim N."/>
            <person name="Wang L."/>
            <person name="Nong W."/>
            <person name="Wan A.T."/>
            <person name="Shi M."/>
            <person name="Liu X."/>
            <person name="Cao Q."/>
            <person name="Hui J.H.L."/>
            <person name="Sookrung N."/>
            <person name="Leung T.F."/>
            <person name="Tungtrongchitr A."/>
            <person name="Tsui S.K.W."/>
        </authorList>
    </citation>
    <scope>NUCLEOTIDE SEQUENCE [LARGE SCALE GENOMIC DNA]</scope>
    <source>
        <strain evidence="6">PWHHKU_190912</strain>
    </source>
</reference>
<evidence type="ECO:0000313" key="6">
    <source>
        <dbReference type="EMBL" id="KAJ4426864.1"/>
    </source>
</evidence>
<keyword evidence="3" id="KW-0812">Transmembrane</keyword>
<evidence type="ECO:0000313" key="7">
    <source>
        <dbReference type="Proteomes" id="UP001148838"/>
    </source>
</evidence>
<evidence type="ECO:0000256" key="2">
    <source>
        <dbReference type="SAM" id="MobiDB-lite"/>
    </source>
</evidence>
<keyword evidence="3" id="KW-1133">Transmembrane helix</keyword>
<dbReference type="EMBL" id="JAJSOF020000039">
    <property type="protein sequence ID" value="KAJ4426864.1"/>
    <property type="molecule type" value="Genomic_DNA"/>
</dbReference>
<feature type="domain" description="ISXO2-like transposase" evidence="4">
    <location>
        <begin position="340"/>
        <end position="403"/>
    </location>
</feature>
<accession>A0ABQ8RYR1</accession>
<dbReference type="Pfam" id="PF12762">
    <property type="entry name" value="DDE_Tnp_IS1595"/>
    <property type="match status" value="1"/>
</dbReference>
<name>A0ABQ8RYR1_PERAM</name>
<feature type="transmembrane region" description="Helical" evidence="3">
    <location>
        <begin position="135"/>
        <end position="155"/>
    </location>
</feature>
<keyword evidence="1" id="KW-0175">Coiled coil</keyword>
<dbReference type="Pfam" id="PF13843">
    <property type="entry name" value="DDE_Tnp_1_7"/>
    <property type="match status" value="1"/>
</dbReference>
<feature type="region of interest" description="Disordered" evidence="2">
    <location>
        <begin position="251"/>
        <end position="283"/>
    </location>
</feature>
<dbReference type="InterPro" id="IPR024445">
    <property type="entry name" value="Tnp_ISXO2-like"/>
</dbReference>
<gene>
    <name evidence="6" type="ORF">ANN_26663</name>
</gene>
<evidence type="ECO:0000256" key="1">
    <source>
        <dbReference type="SAM" id="Coils"/>
    </source>
</evidence>
<keyword evidence="7" id="KW-1185">Reference proteome</keyword>
<protein>
    <recommendedName>
        <fullName evidence="8">Transposase</fullName>
    </recommendedName>
</protein>
<evidence type="ECO:0000256" key="3">
    <source>
        <dbReference type="SAM" id="Phobius"/>
    </source>
</evidence>
<evidence type="ECO:0008006" key="8">
    <source>
        <dbReference type="Google" id="ProtNLM"/>
    </source>
</evidence>
<dbReference type="PANTHER" id="PTHR46599:SF6">
    <property type="entry name" value="DUAL SPECIFICITY PHOSPHATASE 26"/>
    <property type="match status" value="1"/>
</dbReference>
<evidence type="ECO:0000259" key="5">
    <source>
        <dbReference type="Pfam" id="PF13843"/>
    </source>
</evidence>
<organism evidence="6 7">
    <name type="scientific">Periplaneta americana</name>
    <name type="common">American cockroach</name>
    <name type="synonym">Blatta americana</name>
    <dbReference type="NCBI Taxonomy" id="6978"/>
    <lineage>
        <taxon>Eukaryota</taxon>
        <taxon>Metazoa</taxon>
        <taxon>Ecdysozoa</taxon>
        <taxon>Arthropoda</taxon>
        <taxon>Hexapoda</taxon>
        <taxon>Insecta</taxon>
        <taxon>Pterygota</taxon>
        <taxon>Neoptera</taxon>
        <taxon>Polyneoptera</taxon>
        <taxon>Dictyoptera</taxon>
        <taxon>Blattodea</taxon>
        <taxon>Blattoidea</taxon>
        <taxon>Blattidae</taxon>
        <taxon>Blattinae</taxon>
        <taxon>Periplaneta</taxon>
    </lineage>
</organism>
<dbReference type="PANTHER" id="PTHR46599">
    <property type="entry name" value="PIGGYBAC TRANSPOSABLE ELEMENT-DERIVED PROTEIN 4"/>
    <property type="match status" value="1"/>
</dbReference>
<sequence length="473" mass="54588">MVQAISGSRRNITTDNWFTSVPLADELLTTHKLTLVGTLRKNKREVPSLFLQSRSMENSSVFGFTKDTTLLSSCPKKKKVVLLLSTVHHTDEIDPDSEESRKPYLLTFYNSTKGGVDMVDEYKARYSVARTSNRWPLTLFFTLLNIAGINSFIILKHNIRQFDMFRRKFLQTLSKELSRNYLLERLQLENLLRQLKRNIREITGTAEERYPPPSGEDEGPGRCHLCDWKKNPPEISRELLNIWRDLDLSEGEDFDSDDSLRDPTFTLSKETDKSSADINSDTMVGPQKLKKTKNIPVPYTNHVQSDVVDIEDGRTTTYESPIKEIILPEITNQSFPRDNIANCNAETLLNLITQWILPGTTIVYDCWKAYNVLQNEGFVHLRVNHSGEFVDTDASGEIHMENVSRLAGQILPVHTQNIERKWLSIKYSMHVFGRRKEHFEGYFAEHILKSKFPRSRLLCEFFKRAALLYPPQP</sequence>
<feature type="coiled-coil region" evidence="1">
    <location>
        <begin position="178"/>
        <end position="208"/>
    </location>
</feature>
<keyword evidence="3" id="KW-0472">Membrane</keyword>
<evidence type="ECO:0000259" key="4">
    <source>
        <dbReference type="Pfam" id="PF12762"/>
    </source>
</evidence>
<dbReference type="InterPro" id="IPR029526">
    <property type="entry name" value="PGBD"/>
</dbReference>